<reference evidence="1" key="1">
    <citation type="submission" date="2024-02" db="EMBL/GenBank/DDBJ databases">
        <title>Metagenome Assembled Genome of Zalaria obscura JY119.</title>
        <authorList>
            <person name="Vighnesh L."/>
            <person name="Jagadeeshwari U."/>
            <person name="Venkata Ramana C."/>
            <person name="Sasikala C."/>
        </authorList>
    </citation>
    <scope>NUCLEOTIDE SEQUENCE</scope>
    <source>
        <strain evidence="1">JY119</strain>
    </source>
</reference>
<organism evidence="1 2">
    <name type="scientific">Zalaria obscura</name>
    <dbReference type="NCBI Taxonomy" id="2024903"/>
    <lineage>
        <taxon>Eukaryota</taxon>
        <taxon>Fungi</taxon>
        <taxon>Dikarya</taxon>
        <taxon>Ascomycota</taxon>
        <taxon>Pezizomycotina</taxon>
        <taxon>Dothideomycetes</taxon>
        <taxon>Dothideomycetidae</taxon>
        <taxon>Dothideales</taxon>
        <taxon>Zalariaceae</taxon>
        <taxon>Zalaria</taxon>
    </lineage>
</organism>
<name>A0ACC3SBV4_9PEZI</name>
<sequence length="314" mass="34043">MRAGMRSLIPLYLLADLALATTSAKRGLCYVSTDHEADDNIWDNSTSDLTWYYNYGASPEAEYDGTDLEFVPMLWGAPSNPTTDMTFYNTVKGLIEGGQNITYVLGFNEPDGCTSGGSCVDAETAAQVWKTQMEPLKKAYGVKLGAPAVTGATTGFTWLQNFFTQCAALSSNGTSCEVDFIPVHWYGDFQGLASHLGQVNGTYQNISAMWVTEYAYPDGSLEDSQDFYNTSAEYFDRLSYITRYSYFGAFRSSVSNVGANAAMLDQNGKLTDIGSWYLGGSATGNVPKASSAGTVAKTAGWSAFVFAVAMWSYL</sequence>
<comment type="caution">
    <text evidence="1">The sequence shown here is derived from an EMBL/GenBank/DDBJ whole genome shotgun (WGS) entry which is preliminary data.</text>
</comment>
<dbReference type="EMBL" id="JAMKPW020000022">
    <property type="protein sequence ID" value="KAK8206682.1"/>
    <property type="molecule type" value="Genomic_DNA"/>
</dbReference>
<evidence type="ECO:0000313" key="1">
    <source>
        <dbReference type="EMBL" id="KAK8206682.1"/>
    </source>
</evidence>
<keyword evidence="2" id="KW-1185">Reference proteome</keyword>
<gene>
    <name evidence="1" type="ORF">M8818_004516</name>
</gene>
<evidence type="ECO:0000313" key="2">
    <source>
        <dbReference type="Proteomes" id="UP001320706"/>
    </source>
</evidence>
<accession>A0ACC3SBV4</accession>
<proteinExistence type="predicted"/>
<dbReference type="Proteomes" id="UP001320706">
    <property type="component" value="Unassembled WGS sequence"/>
</dbReference>
<protein>
    <submittedName>
        <fullName evidence="1">Uncharacterized protein</fullName>
    </submittedName>
</protein>